<gene>
    <name evidence="4" type="ORF">I5M32_14130</name>
</gene>
<proteinExistence type="predicted"/>
<dbReference type="CDD" id="cd03809">
    <property type="entry name" value="GT4_MtfB-like"/>
    <property type="match status" value="1"/>
</dbReference>
<comment type="caution">
    <text evidence="4">The sequence shown here is derived from an EMBL/GenBank/DDBJ whole genome shotgun (WGS) entry which is preliminary data.</text>
</comment>
<dbReference type="RefSeq" id="WP_200587505.1">
    <property type="nucleotide sequence ID" value="NZ_JAEHFY010000022.1"/>
</dbReference>
<reference evidence="4 5" key="1">
    <citation type="submission" date="2020-12" db="EMBL/GenBank/DDBJ databases">
        <title>Bacterial novel species Pedobacter sp. SD-b isolated from soil.</title>
        <authorList>
            <person name="Jung H.-Y."/>
        </authorList>
    </citation>
    <scope>NUCLEOTIDE SEQUENCE [LARGE SCALE GENOMIC DNA]</scope>
    <source>
        <strain evidence="4 5">SD-b</strain>
    </source>
</reference>
<dbReference type="Pfam" id="PF00534">
    <property type="entry name" value="Glycos_transf_1"/>
    <property type="match status" value="1"/>
</dbReference>
<feature type="domain" description="Glycosyltransferase subfamily 4-like N-terminal" evidence="3">
    <location>
        <begin position="17"/>
        <end position="173"/>
    </location>
</feature>
<dbReference type="SUPFAM" id="SSF53756">
    <property type="entry name" value="UDP-Glycosyltransferase/glycogen phosphorylase"/>
    <property type="match status" value="1"/>
</dbReference>
<name>A0ABS1BMI7_9SPHI</name>
<dbReference type="Gene3D" id="3.40.50.2000">
    <property type="entry name" value="Glycogen Phosphorylase B"/>
    <property type="match status" value="2"/>
</dbReference>
<sequence>MRIAVNTRLLQKGKLEGIGRFTDETLKRMVINHPQVEFIFCFDRGFDASFIYGDNVKPIVIWPQARHPFLYYIWFKWCLPFVLKREKIDLLLSMDGFLPLDTNVKTLSVIHDLAFEHFPNAVPWLTQKYYKYFFPRFAKKASRIATVSSFTKNDLIKTYQINPQKIDVVFNGVSSVFKPMKEEEKLEIVKNEIGGKPYFICLGSIHPRKNIITLLKAFEKFKIRNPQDAHQLLFVGRMGWQNNEVENYFKEMTFKDDVLFKGFLKDEQIAKLLASAKASVYPSLFEGFGLPVIESMACGTPVITSRGTSMEEIAKGAAFLFDAKNVDELTKHLENQASGNGPDHEKIVLGLAIAEEYNWDKTAGLLWESILNVGIKDDWCLVGGERCSVNGNR</sequence>
<evidence type="ECO:0000259" key="3">
    <source>
        <dbReference type="Pfam" id="PF13439"/>
    </source>
</evidence>
<organism evidence="4 5">
    <name type="scientific">Pedobacter segetis</name>
    <dbReference type="NCBI Taxonomy" id="2793069"/>
    <lineage>
        <taxon>Bacteria</taxon>
        <taxon>Pseudomonadati</taxon>
        <taxon>Bacteroidota</taxon>
        <taxon>Sphingobacteriia</taxon>
        <taxon>Sphingobacteriales</taxon>
        <taxon>Sphingobacteriaceae</taxon>
        <taxon>Pedobacter</taxon>
    </lineage>
</organism>
<dbReference type="Proteomes" id="UP000660024">
    <property type="component" value="Unassembled WGS sequence"/>
</dbReference>
<dbReference type="InterPro" id="IPR001296">
    <property type="entry name" value="Glyco_trans_1"/>
</dbReference>
<feature type="domain" description="Glycosyl transferase family 1" evidence="2">
    <location>
        <begin position="190"/>
        <end position="334"/>
    </location>
</feature>
<evidence type="ECO:0000313" key="4">
    <source>
        <dbReference type="EMBL" id="MBK0384104.1"/>
    </source>
</evidence>
<dbReference type="PANTHER" id="PTHR46401:SF2">
    <property type="entry name" value="GLYCOSYLTRANSFERASE WBBK-RELATED"/>
    <property type="match status" value="1"/>
</dbReference>
<protein>
    <submittedName>
        <fullName evidence="4">Glycosyltransferase family 4 protein</fullName>
    </submittedName>
</protein>
<evidence type="ECO:0000259" key="2">
    <source>
        <dbReference type="Pfam" id="PF00534"/>
    </source>
</evidence>
<dbReference type="EMBL" id="JAEHFY010000022">
    <property type="protein sequence ID" value="MBK0384104.1"/>
    <property type="molecule type" value="Genomic_DNA"/>
</dbReference>
<dbReference type="InterPro" id="IPR028098">
    <property type="entry name" value="Glyco_trans_4-like_N"/>
</dbReference>
<dbReference type="PANTHER" id="PTHR46401">
    <property type="entry name" value="GLYCOSYLTRANSFERASE WBBK-RELATED"/>
    <property type="match status" value="1"/>
</dbReference>
<dbReference type="Pfam" id="PF13439">
    <property type="entry name" value="Glyco_transf_4"/>
    <property type="match status" value="1"/>
</dbReference>
<keyword evidence="1" id="KW-0808">Transferase</keyword>
<keyword evidence="5" id="KW-1185">Reference proteome</keyword>
<evidence type="ECO:0000313" key="5">
    <source>
        <dbReference type="Proteomes" id="UP000660024"/>
    </source>
</evidence>
<evidence type="ECO:0000256" key="1">
    <source>
        <dbReference type="ARBA" id="ARBA00022679"/>
    </source>
</evidence>
<accession>A0ABS1BMI7</accession>